<dbReference type="AlphaFoldDB" id="A0A162BVU4"/>
<feature type="non-terminal residue" evidence="1">
    <location>
        <position position="63"/>
    </location>
</feature>
<accession>A0A162BVU4</accession>
<name>A0A162BVU4_9CRUS</name>
<evidence type="ECO:0000313" key="1">
    <source>
        <dbReference type="EMBL" id="KZR98150.1"/>
    </source>
</evidence>
<comment type="caution">
    <text evidence="1">The sequence shown here is derived from an EMBL/GenBank/DDBJ whole genome shotgun (WGS) entry which is preliminary data.</text>
</comment>
<evidence type="ECO:0000313" key="2">
    <source>
        <dbReference type="Proteomes" id="UP000076858"/>
    </source>
</evidence>
<sequence length="63" mass="6962">MSTKIFTDIAVFDDVLFSNFQSIFQKYPSSLHRDSNLGSFASPANRLTITPPLTCEAKGKHVA</sequence>
<reference evidence="1 2" key="1">
    <citation type="submission" date="2016-03" db="EMBL/GenBank/DDBJ databases">
        <title>EvidentialGene: Evidence-directed Construction of Genes on Genomes.</title>
        <authorList>
            <person name="Gilbert D.G."/>
            <person name="Choi J.-H."/>
            <person name="Mockaitis K."/>
            <person name="Colbourne J."/>
            <person name="Pfrender M."/>
        </authorList>
    </citation>
    <scope>NUCLEOTIDE SEQUENCE [LARGE SCALE GENOMIC DNA]</scope>
    <source>
        <strain evidence="1 2">Xinb3</strain>
        <tissue evidence="1">Complete organism</tissue>
    </source>
</reference>
<keyword evidence="2" id="KW-1185">Reference proteome</keyword>
<dbReference type="EMBL" id="LRGB01018222">
    <property type="protein sequence ID" value="KZR98150.1"/>
    <property type="molecule type" value="Genomic_DNA"/>
</dbReference>
<organism evidence="1 2">
    <name type="scientific">Daphnia magna</name>
    <dbReference type="NCBI Taxonomy" id="35525"/>
    <lineage>
        <taxon>Eukaryota</taxon>
        <taxon>Metazoa</taxon>
        <taxon>Ecdysozoa</taxon>
        <taxon>Arthropoda</taxon>
        <taxon>Crustacea</taxon>
        <taxon>Branchiopoda</taxon>
        <taxon>Diplostraca</taxon>
        <taxon>Cladocera</taxon>
        <taxon>Anomopoda</taxon>
        <taxon>Daphniidae</taxon>
        <taxon>Daphnia</taxon>
    </lineage>
</organism>
<gene>
    <name evidence="1" type="ORF">APZ42_006563</name>
</gene>
<protein>
    <submittedName>
        <fullName evidence="1">Uncharacterized protein</fullName>
    </submittedName>
</protein>
<proteinExistence type="predicted"/>
<dbReference type="Proteomes" id="UP000076858">
    <property type="component" value="Unassembled WGS sequence"/>
</dbReference>